<dbReference type="Pfam" id="PF07105">
    <property type="entry name" value="DUF1367"/>
    <property type="match status" value="2"/>
</dbReference>
<gene>
    <name evidence="1" type="ORF">RXV79_16520</name>
</gene>
<organism evidence="1 2">
    <name type="scientific">Piscinibacter gummiphilus</name>
    <dbReference type="NCBI Taxonomy" id="946333"/>
    <lineage>
        <taxon>Bacteria</taxon>
        <taxon>Pseudomonadati</taxon>
        <taxon>Pseudomonadota</taxon>
        <taxon>Betaproteobacteria</taxon>
        <taxon>Burkholderiales</taxon>
        <taxon>Sphaerotilaceae</taxon>
        <taxon>Piscinibacter</taxon>
    </lineage>
</organism>
<dbReference type="Proteomes" id="UP001303946">
    <property type="component" value="Chromosome"/>
</dbReference>
<name>A0ABZ0CNH6_9BURK</name>
<protein>
    <submittedName>
        <fullName evidence="1">DUF1367 family protein</fullName>
    </submittedName>
</protein>
<dbReference type="RefSeq" id="WP_316699013.1">
    <property type="nucleotide sequence ID" value="NZ_CP136336.1"/>
</dbReference>
<proteinExistence type="predicted"/>
<evidence type="ECO:0000313" key="1">
    <source>
        <dbReference type="EMBL" id="WOB06528.1"/>
    </source>
</evidence>
<dbReference type="InterPro" id="IPR009797">
    <property type="entry name" value="DUF1367"/>
</dbReference>
<evidence type="ECO:0000313" key="2">
    <source>
        <dbReference type="Proteomes" id="UP001303946"/>
    </source>
</evidence>
<sequence length="157" mass="18012">MEILLTKAPGGALIPLDDEQAEKIRKFKPGGVIRANIAQARNAAFHRRWFKLVNWAYDIWSETAEMPTHRGQPIQPNFEKFRKDVTILTGYRHMVVGVNLEIRWEADSISFASMDNETFESLYSKTIDVIIGKVLSDPKLTADEVREHIDYLMTFDG</sequence>
<dbReference type="EMBL" id="CP136336">
    <property type="protein sequence ID" value="WOB06528.1"/>
    <property type="molecule type" value="Genomic_DNA"/>
</dbReference>
<keyword evidence="2" id="KW-1185">Reference proteome</keyword>
<reference evidence="1 2" key="1">
    <citation type="submission" date="2023-10" db="EMBL/GenBank/DDBJ databases">
        <title>Bacteria for the degradation of biodegradable plastic PBAT(Polybutylene adipate terephthalate).</title>
        <authorList>
            <person name="Weon H.-Y."/>
            <person name="Yeon J."/>
        </authorList>
    </citation>
    <scope>NUCLEOTIDE SEQUENCE [LARGE SCALE GENOMIC DNA]</scope>
    <source>
        <strain evidence="1 2">SBD 7-3</strain>
    </source>
</reference>
<accession>A0ABZ0CNH6</accession>